<evidence type="ECO:0008006" key="4">
    <source>
        <dbReference type="Google" id="ProtNLM"/>
    </source>
</evidence>
<dbReference type="OrthoDB" id="9790469at2"/>
<dbReference type="PIRSF" id="PIRSF010256">
    <property type="entry name" value="CoxE_vWa"/>
    <property type="match status" value="1"/>
</dbReference>
<feature type="region of interest" description="Disordered" evidence="1">
    <location>
        <begin position="119"/>
        <end position="142"/>
    </location>
</feature>
<dbReference type="RefSeq" id="WP_072870946.1">
    <property type="nucleotide sequence ID" value="NZ_FQZM01000048.1"/>
</dbReference>
<dbReference type="InterPro" id="IPR011195">
    <property type="entry name" value="UCP010256"/>
</dbReference>
<proteinExistence type="predicted"/>
<evidence type="ECO:0000256" key="1">
    <source>
        <dbReference type="SAM" id="MobiDB-lite"/>
    </source>
</evidence>
<dbReference type="Pfam" id="PF05762">
    <property type="entry name" value="VWA_CoxE"/>
    <property type="match status" value="1"/>
</dbReference>
<gene>
    <name evidence="2" type="ORF">SAMN02745219_03080</name>
</gene>
<dbReference type="STRING" id="1121432.SAMN02745219_03080"/>
<dbReference type="PANTHER" id="PTHR39338:SF5">
    <property type="entry name" value="BLR6139 PROTEIN"/>
    <property type="match status" value="1"/>
</dbReference>
<name>A0A1M6L861_9FIRM</name>
<evidence type="ECO:0000313" key="3">
    <source>
        <dbReference type="Proteomes" id="UP000184529"/>
    </source>
</evidence>
<protein>
    <recommendedName>
        <fullName evidence="4">VWA domain containing CoxE-like protein</fullName>
    </recommendedName>
</protein>
<organism evidence="2 3">
    <name type="scientific">Desulfofundulus thermosubterraneus DSM 16057</name>
    <dbReference type="NCBI Taxonomy" id="1121432"/>
    <lineage>
        <taxon>Bacteria</taxon>
        <taxon>Bacillati</taxon>
        <taxon>Bacillota</taxon>
        <taxon>Clostridia</taxon>
        <taxon>Eubacteriales</taxon>
        <taxon>Peptococcaceae</taxon>
        <taxon>Desulfofundulus</taxon>
    </lineage>
</organism>
<evidence type="ECO:0000313" key="2">
    <source>
        <dbReference type="EMBL" id="SHJ67366.1"/>
    </source>
</evidence>
<dbReference type="EMBL" id="FQZM01000048">
    <property type="protein sequence ID" value="SHJ67366.1"/>
    <property type="molecule type" value="Genomic_DNA"/>
</dbReference>
<dbReference type="InterPro" id="IPR008912">
    <property type="entry name" value="Uncharacterised_CoxE"/>
</dbReference>
<dbReference type="AlphaFoldDB" id="A0A1M6L861"/>
<dbReference type="Proteomes" id="UP000184529">
    <property type="component" value="Unassembled WGS sequence"/>
</dbReference>
<sequence length="507" mass="58120">MVGHLIGFIQLLRQAGIPVSTGEMLDLLQALSLLEPTRENLLLAMQATLIKETGQEKILEKLFDLYWTTLKQKARKQEQPTNKTAIPIHPPRLSREEFNARLAQMKEWLRQALKSEDDLLAGGGKPAGQGGGKGNGPEQGRREWHFQHGSAVPLAEAGQRLAMIIAKGSEEDLKALAREAVFTLVPPDEVAPGEDPRQMLNQLKIRLDWARVKDWLERSPLGEAEKLRQQENLLRLERLLNRELAQLRCKRQPEKELPAIAREANLSQRSFAELDPEQVIQVKRQVARLGRRLATREGYRRVPATRGAVDISRTVRLAATTGGVPIILCHQGRQATRPDLVVLCDLSGSVAPYSQFMLLLVHAMQNKFRMVRSYAFVDAIAEVTVQLRELDLERTVRNIQRQTGIWRTGFSDYGAVWRQFFHEHLHVLHRKATLIILGDARNNYKPPGEEYFREICRRVRQVIWLNPAPRESWNQEDSIMHLYTPYCRHVFECRNLSQLTRIARQIF</sequence>
<accession>A0A1M6L861</accession>
<keyword evidence="3" id="KW-1185">Reference proteome</keyword>
<feature type="compositionally biased region" description="Gly residues" evidence="1">
    <location>
        <begin position="121"/>
        <end position="137"/>
    </location>
</feature>
<reference evidence="3" key="1">
    <citation type="submission" date="2016-11" db="EMBL/GenBank/DDBJ databases">
        <authorList>
            <person name="Varghese N."/>
            <person name="Submissions S."/>
        </authorList>
    </citation>
    <scope>NUCLEOTIDE SEQUENCE [LARGE SCALE GENOMIC DNA]</scope>
    <source>
        <strain evidence="3">DSM 16057</strain>
    </source>
</reference>
<dbReference type="PANTHER" id="PTHR39338">
    <property type="entry name" value="BLL5662 PROTEIN-RELATED"/>
    <property type="match status" value="1"/>
</dbReference>